<name>A0ABQ3UZ57_9CHLR</name>
<keyword evidence="3" id="KW-1185">Reference proteome</keyword>
<gene>
    <name evidence="2" type="ORF">KSB_66490</name>
</gene>
<evidence type="ECO:0000313" key="2">
    <source>
        <dbReference type="EMBL" id="GHO58174.1"/>
    </source>
</evidence>
<comment type="caution">
    <text evidence="2">The sequence shown here is derived from an EMBL/GenBank/DDBJ whole genome shotgun (WGS) entry which is preliminary data.</text>
</comment>
<dbReference type="EMBL" id="BNJG01000002">
    <property type="protein sequence ID" value="GHO58174.1"/>
    <property type="molecule type" value="Genomic_DNA"/>
</dbReference>
<dbReference type="SUPFAM" id="SSF56601">
    <property type="entry name" value="beta-lactamase/transpeptidase-like"/>
    <property type="match status" value="1"/>
</dbReference>
<dbReference type="Proteomes" id="UP000654345">
    <property type="component" value="Unassembled WGS sequence"/>
</dbReference>
<dbReference type="PANTHER" id="PTHR46825">
    <property type="entry name" value="D-ALANYL-D-ALANINE-CARBOXYPEPTIDASE/ENDOPEPTIDASE AMPH"/>
    <property type="match status" value="1"/>
</dbReference>
<dbReference type="PANTHER" id="PTHR46825:SF9">
    <property type="entry name" value="BETA-LACTAMASE-RELATED DOMAIN-CONTAINING PROTEIN"/>
    <property type="match status" value="1"/>
</dbReference>
<dbReference type="Pfam" id="PF00144">
    <property type="entry name" value="Beta-lactamase"/>
    <property type="match status" value="1"/>
</dbReference>
<reference evidence="2 3" key="1">
    <citation type="journal article" date="2021" name="Int. J. Syst. Evol. Microbiol.">
        <title>Reticulibacter mediterranei gen. nov., sp. nov., within the new family Reticulibacteraceae fam. nov., and Ktedonospora formicarum gen. nov., sp. nov., Ktedonobacter robiniae sp. nov., Dictyobacter formicarum sp. nov. and Dictyobacter arantiisoli sp. nov., belonging to the class Ktedonobacteria.</title>
        <authorList>
            <person name="Yabe S."/>
            <person name="Zheng Y."/>
            <person name="Wang C.M."/>
            <person name="Sakai Y."/>
            <person name="Abe K."/>
            <person name="Yokota A."/>
            <person name="Donadio S."/>
            <person name="Cavaletti L."/>
            <person name="Monciardini P."/>
        </authorList>
    </citation>
    <scope>NUCLEOTIDE SEQUENCE [LARGE SCALE GENOMIC DNA]</scope>
    <source>
        <strain evidence="2 3">SOSP1-30</strain>
    </source>
</reference>
<dbReference type="InterPro" id="IPR001466">
    <property type="entry name" value="Beta-lactam-related"/>
</dbReference>
<evidence type="ECO:0000313" key="3">
    <source>
        <dbReference type="Proteomes" id="UP000654345"/>
    </source>
</evidence>
<sequence>MSQITFADFVETTFKKFNIPGVAVGVWADGKEISACHGVTSVDNPLPIDQNTLFALGSITKSFTATTLIHLVAEGKVELSAPVRRYLPEFQLKDPQAAENITVLNLLNHTSGLDWRVNVDTGEGDDALQRYVAKMAEVDLIAPLGSRVSYSQAGYNLLGRLIENVTGVAFEQAVAQLLFEPLGLSHSFFARDDIMTRRFAVGHDRAQDGVLSIARPWRHSRGDAPGGGIASSVADLLRWGRFHLSDGCTESGIQVLLTHVLQQMKEPTAQLRASTLGDAIGLCWFLRDVDGVRTVGHGGSANGQFSELLLVPERNFAVISLTNAGPDGIPFNQSIVRFALEHYLGLVDRDQEPIPFDAARAREIAGTYENEMMTFTIDTVGAGLRLAVRIKPEIRKASKNAPPPDPEPADFGLLPGSSDEYIITSGELKGQRGFFTRDTSGVVVGVDLAGRLFSRVPLASE</sequence>
<dbReference type="InterPro" id="IPR012338">
    <property type="entry name" value="Beta-lactam/transpept-like"/>
</dbReference>
<dbReference type="RefSeq" id="WP_201374427.1">
    <property type="nucleotide sequence ID" value="NZ_BNJG01000002.1"/>
</dbReference>
<dbReference type="Gene3D" id="3.40.710.10">
    <property type="entry name" value="DD-peptidase/beta-lactamase superfamily"/>
    <property type="match status" value="1"/>
</dbReference>
<organism evidence="2 3">
    <name type="scientific">Ktedonobacter robiniae</name>
    <dbReference type="NCBI Taxonomy" id="2778365"/>
    <lineage>
        <taxon>Bacteria</taxon>
        <taxon>Bacillati</taxon>
        <taxon>Chloroflexota</taxon>
        <taxon>Ktedonobacteria</taxon>
        <taxon>Ktedonobacterales</taxon>
        <taxon>Ktedonobacteraceae</taxon>
        <taxon>Ktedonobacter</taxon>
    </lineage>
</organism>
<dbReference type="InterPro" id="IPR050491">
    <property type="entry name" value="AmpC-like"/>
</dbReference>
<protein>
    <submittedName>
        <fullName evidence="2">Penicillin-binding protein</fullName>
    </submittedName>
</protein>
<accession>A0ABQ3UZ57</accession>
<evidence type="ECO:0000259" key="1">
    <source>
        <dbReference type="Pfam" id="PF00144"/>
    </source>
</evidence>
<feature type="domain" description="Beta-lactamase-related" evidence="1">
    <location>
        <begin position="10"/>
        <end position="326"/>
    </location>
</feature>
<proteinExistence type="predicted"/>